<feature type="domain" description="RNase H type-1" evidence="1">
    <location>
        <begin position="5"/>
        <end position="72"/>
    </location>
</feature>
<keyword evidence="3" id="KW-1185">Reference proteome</keyword>
<reference evidence="3" key="2">
    <citation type="submission" date="2019-10" db="EMBL/GenBank/DDBJ databases">
        <title>A de novo genome assembly of a pear dwarfing rootstock.</title>
        <authorList>
            <person name="Wang F."/>
            <person name="Wang J."/>
            <person name="Li S."/>
            <person name="Zhang Y."/>
            <person name="Fang M."/>
            <person name="Ma L."/>
            <person name="Zhao Y."/>
            <person name="Jiang S."/>
        </authorList>
    </citation>
    <scope>NUCLEOTIDE SEQUENCE [LARGE SCALE GENOMIC DNA]</scope>
</reference>
<sequence>MRGPLVACAERGYGRVQIETDSKVFVEMLNGLLLPEARLEGVLWDIDHTKQQLHSVDFLFFHRACNGAAHLIMNYVTCMGDSHLWDCFEPEWLFNTLAIGVNLSIRT</sequence>
<gene>
    <name evidence="2" type="ORF">D8674_000968</name>
</gene>
<dbReference type="GO" id="GO:0004523">
    <property type="term" value="F:RNA-DNA hybrid ribonuclease activity"/>
    <property type="evidence" value="ECO:0007669"/>
    <property type="project" value="InterPro"/>
</dbReference>
<proteinExistence type="predicted"/>
<name>A0A5N5F4Q1_9ROSA</name>
<dbReference type="GO" id="GO:0003676">
    <property type="term" value="F:nucleic acid binding"/>
    <property type="evidence" value="ECO:0007669"/>
    <property type="project" value="InterPro"/>
</dbReference>
<evidence type="ECO:0000259" key="1">
    <source>
        <dbReference type="Pfam" id="PF13456"/>
    </source>
</evidence>
<dbReference type="InterPro" id="IPR002156">
    <property type="entry name" value="RNaseH_domain"/>
</dbReference>
<reference evidence="2 3" key="3">
    <citation type="submission" date="2019-11" db="EMBL/GenBank/DDBJ databases">
        <title>A de novo genome assembly of a pear dwarfing rootstock.</title>
        <authorList>
            <person name="Wang F."/>
            <person name="Wang J."/>
            <person name="Li S."/>
            <person name="Zhang Y."/>
            <person name="Fang M."/>
            <person name="Ma L."/>
            <person name="Zhao Y."/>
            <person name="Jiang S."/>
        </authorList>
    </citation>
    <scope>NUCLEOTIDE SEQUENCE [LARGE SCALE GENOMIC DNA]</scope>
    <source>
        <strain evidence="2">S2</strain>
        <tissue evidence="2">Leaf</tissue>
    </source>
</reference>
<protein>
    <submittedName>
        <fullName evidence="2">Ribonuclease H protein</fullName>
    </submittedName>
</protein>
<dbReference type="OrthoDB" id="1473488at2759"/>
<dbReference type="Proteomes" id="UP000327157">
    <property type="component" value="Chromosome 1"/>
</dbReference>
<comment type="caution">
    <text evidence="2">The sequence shown here is derived from an EMBL/GenBank/DDBJ whole genome shotgun (WGS) entry which is preliminary data.</text>
</comment>
<evidence type="ECO:0000313" key="3">
    <source>
        <dbReference type="Proteomes" id="UP000327157"/>
    </source>
</evidence>
<organism evidence="2 3">
    <name type="scientific">Pyrus ussuriensis x Pyrus communis</name>
    <dbReference type="NCBI Taxonomy" id="2448454"/>
    <lineage>
        <taxon>Eukaryota</taxon>
        <taxon>Viridiplantae</taxon>
        <taxon>Streptophyta</taxon>
        <taxon>Embryophyta</taxon>
        <taxon>Tracheophyta</taxon>
        <taxon>Spermatophyta</taxon>
        <taxon>Magnoliopsida</taxon>
        <taxon>eudicotyledons</taxon>
        <taxon>Gunneridae</taxon>
        <taxon>Pentapetalae</taxon>
        <taxon>rosids</taxon>
        <taxon>fabids</taxon>
        <taxon>Rosales</taxon>
        <taxon>Rosaceae</taxon>
        <taxon>Amygdaloideae</taxon>
        <taxon>Maleae</taxon>
        <taxon>Pyrus</taxon>
    </lineage>
</organism>
<dbReference type="EMBL" id="SMOL01000768">
    <property type="protein sequence ID" value="KAB2598048.1"/>
    <property type="molecule type" value="Genomic_DNA"/>
</dbReference>
<reference evidence="2 3" key="1">
    <citation type="submission" date="2019-09" db="EMBL/GenBank/DDBJ databases">
        <authorList>
            <person name="Ou C."/>
        </authorList>
    </citation>
    <scope>NUCLEOTIDE SEQUENCE [LARGE SCALE GENOMIC DNA]</scope>
    <source>
        <strain evidence="2">S2</strain>
        <tissue evidence="2">Leaf</tissue>
    </source>
</reference>
<dbReference type="AlphaFoldDB" id="A0A5N5F4Q1"/>
<accession>A0A5N5F4Q1</accession>
<dbReference type="Pfam" id="PF13456">
    <property type="entry name" value="RVT_3"/>
    <property type="match status" value="1"/>
</dbReference>
<evidence type="ECO:0000313" key="2">
    <source>
        <dbReference type="EMBL" id="KAB2598048.1"/>
    </source>
</evidence>